<dbReference type="SUPFAM" id="SSF159270">
    <property type="entry name" value="YmcC-like"/>
    <property type="match status" value="1"/>
</dbReference>
<dbReference type="RefSeq" id="WP_160418844.1">
    <property type="nucleotide sequence ID" value="NZ_WTKP01000006.1"/>
</dbReference>
<organism evidence="1 2">
    <name type="scientific">Vreelandella zhuhanensis</name>
    <dbReference type="NCBI Taxonomy" id="2684210"/>
    <lineage>
        <taxon>Bacteria</taxon>
        <taxon>Pseudomonadati</taxon>
        <taxon>Pseudomonadota</taxon>
        <taxon>Gammaproteobacteria</taxon>
        <taxon>Oceanospirillales</taxon>
        <taxon>Halomonadaceae</taxon>
        <taxon>Vreelandella</taxon>
    </lineage>
</organism>
<keyword evidence="2" id="KW-1185">Reference proteome</keyword>
<dbReference type="InterPro" id="IPR023373">
    <property type="entry name" value="YmcC_sf"/>
</dbReference>
<gene>
    <name evidence="1" type="ORF">GPM19_09725</name>
</gene>
<dbReference type="AlphaFoldDB" id="A0A7X3H0V7"/>
<accession>A0A7X3H0V7</accession>
<comment type="caution">
    <text evidence="1">The sequence shown here is derived from an EMBL/GenBank/DDBJ whole genome shotgun (WGS) entry which is preliminary data.</text>
</comment>
<evidence type="ECO:0000313" key="1">
    <source>
        <dbReference type="EMBL" id="MWJ28481.1"/>
    </source>
</evidence>
<dbReference type="EMBL" id="WTKP01000006">
    <property type="protein sequence ID" value="MWJ28481.1"/>
    <property type="molecule type" value="Genomic_DNA"/>
</dbReference>
<keyword evidence="1" id="KW-0449">Lipoprotein</keyword>
<sequence length="243" mass="26421">MLLVKKLQSDKGRPKAAFSRALKVSGLLVAALILNGCASGGATPLEDAVKSLLPGDAGHVQQASEIAFASLVVDTGDRSGVLVLGALGGSTTFWPTGNNGMLSLYHEGLQATAGLPEDLLTTRYMPFQASKMPQANKAATAYVPWQQATPLEYRLERLWEDSDGLTRALGADARLSCATPKVVTLPLGEQRVEVCTAQRHWDDGSRSRATLWRDSQSRRLWAVDEVAWPDGPRIQWEVARPWW</sequence>
<reference evidence="1 2" key="1">
    <citation type="submission" date="2019-12" db="EMBL/GenBank/DDBJ databases">
        <title>Halomonas rutogse sp. nov. isolated from two lakes on Tibetan Plateau.</title>
        <authorList>
            <person name="Gao P."/>
        </authorList>
    </citation>
    <scope>NUCLEOTIDE SEQUENCE [LARGE SCALE GENOMIC DNA]</scope>
    <source>
        <strain evidence="1 2">ZH2S</strain>
    </source>
</reference>
<dbReference type="Gene3D" id="2.40.360.10">
    <property type="entry name" value="YmcC-like"/>
    <property type="match status" value="1"/>
</dbReference>
<proteinExistence type="predicted"/>
<dbReference type="Proteomes" id="UP000437638">
    <property type="component" value="Unassembled WGS sequence"/>
</dbReference>
<name>A0A7X3H0V7_9GAMM</name>
<evidence type="ECO:0000313" key="2">
    <source>
        <dbReference type="Proteomes" id="UP000437638"/>
    </source>
</evidence>
<protein>
    <submittedName>
        <fullName evidence="1">YjbF family lipoprotein</fullName>
    </submittedName>
</protein>